<evidence type="ECO:0000313" key="1">
    <source>
        <dbReference type="EMBL" id="KAK5929940.1"/>
    </source>
</evidence>
<gene>
    <name evidence="1" type="ORF">CgunFtcFv8_011128</name>
</gene>
<dbReference type="AlphaFoldDB" id="A0AAN8E1T1"/>
<dbReference type="EMBL" id="JAURVH010001517">
    <property type="protein sequence ID" value="KAK5929940.1"/>
    <property type="molecule type" value="Genomic_DNA"/>
</dbReference>
<reference evidence="1 2" key="1">
    <citation type="journal article" date="2023" name="Mol. Biol. Evol.">
        <title>Genomics of Secondarily Temperate Adaptation in the Only Non-Antarctic Icefish.</title>
        <authorList>
            <person name="Rivera-Colon A.G."/>
            <person name="Rayamajhi N."/>
            <person name="Minhas B.F."/>
            <person name="Madrigal G."/>
            <person name="Bilyk K.T."/>
            <person name="Yoon V."/>
            <person name="Hune M."/>
            <person name="Gregory S."/>
            <person name="Cheng C.H.C."/>
            <person name="Catchen J.M."/>
        </authorList>
    </citation>
    <scope>NUCLEOTIDE SEQUENCE [LARGE SCALE GENOMIC DNA]</scope>
    <source>
        <tissue evidence="1">White muscle</tissue>
    </source>
</reference>
<dbReference type="Proteomes" id="UP001331515">
    <property type="component" value="Unassembled WGS sequence"/>
</dbReference>
<proteinExistence type="predicted"/>
<comment type="caution">
    <text evidence="1">The sequence shown here is derived from an EMBL/GenBank/DDBJ whole genome shotgun (WGS) entry which is preliminary data.</text>
</comment>
<protein>
    <submittedName>
        <fullName evidence="1">Uncharacterized protein</fullName>
    </submittedName>
</protein>
<name>A0AAN8E1T1_CHAGU</name>
<accession>A0AAN8E1T1</accession>
<evidence type="ECO:0000313" key="2">
    <source>
        <dbReference type="Proteomes" id="UP001331515"/>
    </source>
</evidence>
<organism evidence="1 2">
    <name type="scientific">Champsocephalus gunnari</name>
    <name type="common">Mackerel icefish</name>
    <dbReference type="NCBI Taxonomy" id="52237"/>
    <lineage>
        <taxon>Eukaryota</taxon>
        <taxon>Metazoa</taxon>
        <taxon>Chordata</taxon>
        <taxon>Craniata</taxon>
        <taxon>Vertebrata</taxon>
        <taxon>Euteleostomi</taxon>
        <taxon>Actinopterygii</taxon>
        <taxon>Neopterygii</taxon>
        <taxon>Teleostei</taxon>
        <taxon>Neoteleostei</taxon>
        <taxon>Acanthomorphata</taxon>
        <taxon>Eupercaria</taxon>
        <taxon>Perciformes</taxon>
        <taxon>Notothenioidei</taxon>
        <taxon>Channichthyidae</taxon>
        <taxon>Champsocephalus</taxon>
    </lineage>
</organism>
<sequence length="91" mass="9484">MLGFRLSGPCRLSGPVPPLWPGAASLARCRLSGRPSAASLAGPVPPLWPAQCRLSGRPSAASLARCRLSACPTQLEPLTEQPRCLKVTGPL</sequence>
<keyword evidence="2" id="KW-1185">Reference proteome</keyword>